<evidence type="ECO:0000256" key="1">
    <source>
        <dbReference type="SAM" id="Phobius"/>
    </source>
</evidence>
<keyword evidence="1" id="KW-1133">Transmembrane helix</keyword>
<reference evidence="3" key="1">
    <citation type="submission" date="2016-08" db="EMBL/GenBank/DDBJ databases">
        <title>Complete genome sequence of the organohalide-respiring Epsilonproteobacterium Sulfurospirillum halorespirans.</title>
        <authorList>
            <person name="Goris T."/>
            <person name="Zimmermann J."/>
            <person name="Schenz B."/>
            <person name="Lemos M."/>
            <person name="Hackermueller J."/>
            <person name="Diekert G."/>
        </authorList>
    </citation>
    <scope>NUCLEOTIDE SEQUENCE [LARGE SCALE GENOMIC DNA]</scope>
    <source>
        <strain>DSM 13726</strain>
        <strain evidence="3">PCE-M2</strain>
    </source>
</reference>
<keyword evidence="1" id="KW-0472">Membrane</keyword>
<feature type="transmembrane region" description="Helical" evidence="1">
    <location>
        <begin position="131"/>
        <end position="151"/>
    </location>
</feature>
<dbReference type="AlphaFoldDB" id="A0A1D7TNF6"/>
<sequence length="172" mass="19576">MEEKNNEQGSENIAGKVSAFNQFLEVKVENSLLKLLNIARYIFICMMIVYLGQCFISLGYKMIAFTISQGALDFNSIKIILTDGLFVLIVLAIVKTLFIQDGFDYAVTFLEISFVVLVRKLILLETDPSETLLLLVLGVTSALFFILIVYIKGMKHKWEREKCEQCMKALEK</sequence>
<evidence type="ECO:0000313" key="3">
    <source>
        <dbReference type="Proteomes" id="UP000094609"/>
    </source>
</evidence>
<evidence type="ECO:0000313" key="2">
    <source>
        <dbReference type="EMBL" id="AOO66454.1"/>
    </source>
</evidence>
<gene>
    <name evidence="2" type="ORF">SHALO_2696</name>
</gene>
<keyword evidence="3" id="KW-1185">Reference proteome</keyword>
<dbReference type="RefSeq" id="WP_145923266.1">
    <property type="nucleotide sequence ID" value="NZ_CP017111.1"/>
</dbReference>
<dbReference type="STRING" id="1193502.SHALO_2696"/>
<organism evidence="2 3">
    <name type="scientific">Sulfurospirillum halorespirans DSM 13726</name>
    <dbReference type="NCBI Taxonomy" id="1193502"/>
    <lineage>
        <taxon>Bacteria</taxon>
        <taxon>Pseudomonadati</taxon>
        <taxon>Campylobacterota</taxon>
        <taxon>Epsilonproteobacteria</taxon>
        <taxon>Campylobacterales</taxon>
        <taxon>Sulfurospirillaceae</taxon>
        <taxon>Sulfurospirillum</taxon>
    </lineage>
</organism>
<dbReference type="Proteomes" id="UP000094609">
    <property type="component" value="Chromosome"/>
</dbReference>
<dbReference type="KEGG" id="shal:SHALO_2696"/>
<protein>
    <submittedName>
        <fullName evidence="2">Uncharacterized protein</fullName>
    </submittedName>
</protein>
<accession>A0A1D7TNF6</accession>
<proteinExistence type="predicted"/>
<dbReference type="PATRIC" id="fig|1193502.14.peg.2731"/>
<dbReference type="EMBL" id="CP017111">
    <property type="protein sequence ID" value="AOO66454.1"/>
    <property type="molecule type" value="Genomic_DNA"/>
</dbReference>
<feature type="transmembrane region" description="Helical" evidence="1">
    <location>
        <begin position="38"/>
        <end position="58"/>
    </location>
</feature>
<feature type="transmembrane region" description="Helical" evidence="1">
    <location>
        <begin position="79"/>
        <end position="99"/>
    </location>
</feature>
<name>A0A1D7TNF6_9BACT</name>
<keyword evidence="1" id="KW-0812">Transmembrane</keyword>